<evidence type="ECO:0000256" key="1">
    <source>
        <dbReference type="SAM" id="MobiDB-lite"/>
    </source>
</evidence>
<feature type="compositionally biased region" description="Pro residues" evidence="1">
    <location>
        <begin position="1"/>
        <end position="11"/>
    </location>
</feature>
<comment type="caution">
    <text evidence="2">The sequence shown here is derived from an EMBL/GenBank/DDBJ whole genome shotgun (WGS) entry which is preliminary data.</text>
</comment>
<gene>
    <name evidence="2" type="ORF">CT0861_11741</name>
</gene>
<proteinExistence type="predicted"/>
<dbReference type="OrthoDB" id="10343386at2759"/>
<feature type="compositionally biased region" description="Polar residues" evidence="1">
    <location>
        <begin position="21"/>
        <end position="35"/>
    </location>
</feature>
<feature type="region of interest" description="Disordered" evidence="1">
    <location>
        <begin position="104"/>
        <end position="134"/>
    </location>
</feature>
<feature type="region of interest" description="Disordered" evidence="1">
    <location>
        <begin position="1"/>
        <end position="39"/>
    </location>
</feature>
<evidence type="ECO:0000313" key="3">
    <source>
        <dbReference type="Proteomes" id="UP000076552"/>
    </source>
</evidence>
<dbReference type="Proteomes" id="UP000076552">
    <property type="component" value="Unassembled WGS sequence"/>
</dbReference>
<evidence type="ECO:0000313" key="2">
    <source>
        <dbReference type="EMBL" id="KZL64643.1"/>
    </source>
</evidence>
<sequence length="134" mass="14007">MSSPPRPPHLPAGPARDHETQVPTSPSFTNISSLPQPMKDLLGSATHADDDALFALWVQLARTLAFLGPSAARFQTPGVGSILATAARACEAVVIVADLPADPMLTKLNKGGGGRSSRRRASRSSESRDPGQQA</sequence>
<name>A0A161W0J0_9PEZI</name>
<organism evidence="2 3">
    <name type="scientific">Colletotrichum tofieldiae</name>
    <dbReference type="NCBI Taxonomy" id="708197"/>
    <lineage>
        <taxon>Eukaryota</taxon>
        <taxon>Fungi</taxon>
        <taxon>Dikarya</taxon>
        <taxon>Ascomycota</taxon>
        <taxon>Pezizomycotina</taxon>
        <taxon>Sordariomycetes</taxon>
        <taxon>Hypocreomycetidae</taxon>
        <taxon>Glomerellales</taxon>
        <taxon>Glomerellaceae</taxon>
        <taxon>Colletotrichum</taxon>
        <taxon>Colletotrichum spaethianum species complex</taxon>
    </lineage>
</organism>
<keyword evidence="3" id="KW-1185">Reference proteome</keyword>
<feature type="compositionally biased region" description="Basic and acidic residues" evidence="1">
    <location>
        <begin position="123"/>
        <end position="134"/>
    </location>
</feature>
<accession>A0A161W0J0</accession>
<reference evidence="2 3" key="1">
    <citation type="submission" date="2015-06" db="EMBL/GenBank/DDBJ databases">
        <title>Survival trade-offs in plant roots during colonization by closely related pathogenic and mutualistic fungi.</title>
        <authorList>
            <person name="Hacquard S."/>
            <person name="Kracher B."/>
            <person name="Hiruma K."/>
            <person name="Weinman A."/>
            <person name="Muench P."/>
            <person name="Garrido Oter R."/>
            <person name="Ver Loren van Themaat E."/>
            <person name="Dallerey J.-F."/>
            <person name="Damm U."/>
            <person name="Henrissat B."/>
            <person name="Lespinet O."/>
            <person name="Thon M."/>
            <person name="Kemen E."/>
            <person name="McHardy A.C."/>
            <person name="Schulze-Lefert P."/>
            <person name="O'Connell R.J."/>
        </authorList>
    </citation>
    <scope>NUCLEOTIDE SEQUENCE [LARGE SCALE GENOMIC DNA]</scope>
    <source>
        <strain evidence="2 3">0861</strain>
    </source>
</reference>
<protein>
    <submittedName>
        <fullName evidence="2">Uncharacterized protein</fullName>
    </submittedName>
</protein>
<dbReference type="EMBL" id="LFIV01000262">
    <property type="protein sequence ID" value="KZL64643.1"/>
    <property type="molecule type" value="Genomic_DNA"/>
</dbReference>
<dbReference type="AlphaFoldDB" id="A0A161W0J0"/>